<feature type="transmembrane region" description="Helical" evidence="1">
    <location>
        <begin position="121"/>
        <end position="146"/>
    </location>
</feature>
<feature type="transmembrane region" description="Helical" evidence="1">
    <location>
        <begin position="83"/>
        <end position="109"/>
    </location>
</feature>
<evidence type="ECO:0000313" key="3">
    <source>
        <dbReference type="Proteomes" id="UP000199427"/>
    </source>
</evidence>
<gene>
    <name evidence="2" type="ORF">SAMN05216362_105118</name>
</gene>
<protein>
    <submittedName>
        <fullName evidence="2">Uncharacterized protein</fullName>
    </submittedName>
</protein>
<accession>A0A1H9CNQ3</accession>
<feature type="transmembrane region" description="Helical" evidence="1">
    <location>
        <begin position="251"/>
        <end position="273"/>
    </location>
</feature>
<keyword evidence="3" id="KW-1185">Reference proteome</keyword>
<name>A0A1H9CNQ3_9BACI</name>
<dbReference type="AlphaFoldDB" id="A0A1H9CNQ3"/>
<keyword evidence="1" id="KW-0472">Membrane</keyword>
<proteinExistence type="predicted"/>
<evidence type="ECO:0000256" key="1">
    <source>
        <dbReference type="SAM" id="Phobius"/>
    </source>
</evidence>
<organism evidence="2 3">
    <name type="scientific">Piscibacillus halophilus</name>
    <dbReference type="NCBI Taxonomy" id="571933"/>
    <lineage>
        <taxon>Bacteria</taxon>
        <taxon>Bacillati</taxon>
        <taxon>Bacillota</taxon>
        <taxon>Bacilli</taxon>
        <taxon>Bacillales</taxon>
        <taxon>Bacillaceae</taxon>
        <taxon>Piscibacillus</taxon>
    </lineage>
</organism>
<keyword evidence="1" id="KW-1133">Transmembrane helix</keyword>
<sequence length="337" mass="39082">MKMEMIDRYVYGVTKRLPEEQRADIGDEVRGLIEDMLDERVQGRDVTEEDVREVLLELGHPRSLARKYQGNKKYIIGPELYDFYVLIAKIALISTVVGLTAIFLIKVILSPINIIDDFVDYIVSFITTIPMVIGWVTIGFVLAEYFDENKFAQIKLDNNWDPSNLTPIPDPKRQIKRCEPITSIVIYVFVIVMLVFSNEYFGIWIFQQGEFSGIVPFLNEAEYSSFLILILIVCGFGILKECLKLFYERWTYSLVTFTAIVNLVSITIFFYLLNENRFWNPDFMNELVQNGIVTNGSDNYQVIKIIWEQMTLWGLVILVLGLIWDVVTGFIKVRKAR</sequence>
<feature type="transmembrane region" description="Helical" evidence="1">
    <location>
        <begin position="310"/>
        <end position="331"/>
    </location>
</feature>
<reference evidence="2 3" key="1">
    <citation type="submission" date="2016-10" db="EMBL/GenBank/DDBJ databases">
        <authorList>
            <person name="de Groot N.N."/>
        </authorList>
    </citation>
    <scope>NUCLEOTIDE SEQUENCE [LARGE SCALE GENOMIC DNA]</scope>
    <source>
        <strain evidence="2 3">DSM 21633</strain>
    </source>
</reference>
<evidence type="ECO:0000313" key="2">
    <source>
        <dbReference type="EMBL" id="SEQ02687.1"/>
    </source>
</evidence>
<dbReference type="Pfam" id="PF22564">
    <property type="entry name" value="HAAS"/>
    <property type="match status" value="1"/>
</dbReference>
<dbReference type="RefSeq" id="WP_256205243.1">
    <property type="nucleotide sequence ID" value="NZ_FOES01000005.1"/>
</dbReference>
<dbReference type="STRING" id="571933.SAMN05216362_105118"/>
<dbReference type="Proteomes" id="UP000199427">
    <property type="component" value="Unassembled WGS sequence"/>
</dbReference>
<feature type="transmembrane region" description="Helical" evidence="1">
    <location>
        <begin position="223"/>
        <end position="239"/>
    </location>
</feature>
<dbReference type="EMBL" id="FOES01000005">
    <property type="protein sequence ID" value="SEQ02687.1"/>
    <property type="molecule type" value="Genomic_DNA"/>
</dbReference>
<feature type="transmembrane region" description="Helical" evidence="1">
    <location>
        <begin position="181"/>
        <end position="203"/>
    </location>
</feature>
<keyword evidence="1" id="KW-0812">Transmembrane</keyword>